<dbReference type="OrthoDB" id="9996737at2"/>
<dbReference type="Proteomes" id="UP000256269">
    <property type="component" value="Unassembled WGS sequence"/>
</dbReference>
<dbReference type="AlphaFoldDB" id="A0A3E0HLJ0"/>
<organism evidence="2 3">
    <name type="scientific">Kutzneria buriramensis</name>
    <dbReference type="NCBI Taxonomy" id="1045776"/>
    <lineage>
        <taxon>Bacteria</taxon>
        <taxon>Bacillati</taxon>
        <taxon>Actinomycetota</taxon>
        <taxon>Actinomycetes</taxon>
        <taxon>Pseudonocardiales</taxon>
        <taxon>Pseudonocardiaceae</taxon>
        <taxon>Kutzneria</taxon>
    </lineage>
</organism>
<keyword evidence="3" id="KW-1185">Reference proteome</keyword>
<evidence type="ECO:0000313" key="2">
    <source>
        <dbReference type="EMBL" id="REH47277.1"/>
    </source>
</evidence>
<comment type="caution">
    <text evidence="2">The sequence shown here is derived from an EMBL/GenBank/DDBJ whole genome shotgun (WGS) entry which is preliminary data.</text>
</comment>
<dbReference type="RefSeq" id="WP_116175895.1">
    <property type="nucleotide sequence ID" value="NZ_CP144375.1"/>
</dbReference>
<keyword evidence="1" id="KW-0812">Transmembrane</keyword>
<feature type="transmembrane region" description="Helical" evidence="1">
    <location>
        <begin position="35"/>
        <end position="60"/>
    </location>
</feature>
<feature type="transmembrane region" description="Helical" evidence="1">
    <location>
        <begin position="170"/>
        <end position="191"/>
    </location>
</feature>
<feature type="transmembrane region" description="Helical" evidence="1">
    <location>
        <begin position="67"/>
        <end position="87"/>
    </location>
</feature>
<gene>
    <name evidence="2" type="ORF">BCF44_106442</name>
</gene>
<reference evidence="2 3" key="1">
    <citation type="submission" date="2018-08" db="EMBL/GenBank/DDBJ databases">
        <title>Genomic Encyclopedia of Archaeal and Bacterial Type Strains, Phase II (KMG-II): from individual species to whole genera.</title>
        <authorList>
            <person name="Goeker M."/>
        </authorList>
    </citation>
    <scope>NUCLEOTIDE SEQUENCE [LARGE SCALE GENOMIC DNA]</scope>
    <source>
        <strain evidence="2 3">DSM 45791</strain>
    </source>
</reference>
<keyword evidence="1" id="KW-0472">Membrane</keyword>
<dbReference type="EMBL" id="QUNO01000006">
    <property type="protein sequence ID" value="REH47277.1"/>
    <property type="molecule type" value="Genomic_DNA"/>
</dbReference>
<sequence>MRVALRILLGLGLPLVCAGLSLAYAWNHIDGSDGLWGGLLGIAIIGGFLVTGFAFLIFVLSSDLPAVGAILAFAGVLALFVTGAAGAEAYVLYQRGSDVSCQVTSITPGLTGYATTDTLALACDGGRPSAITGNGEQYDDITVGQQISVRFDPAGNATTILSSDASDGHVLLTIAAVSFLVLLAQGVATAVRRPVTTS</sequence>
<name>A0A3E0HLJ0_9PSEU</name>
<evidence type="ECO:0000313" key="3">
    <source>
        <dbReference type="Proteomes" id="UP000256269"/>
    </source>
</evidence>
<evidence type="ECO:0000256" key="1">
    <source>
        <dbReference type="SAM" id="Phobius"/>
    </source>
</evidence>
<protein>
    <submittedName>
        <fullName evidence="2">Uncharacterized protein</fullName>
    </submittedName>
</protein>
<proteinExistence type="predicted"/>
<accession>A0A3E0HLJ0</accession>
<keyword evidence="1" id="KW-1133">Transmembrane helix</keyword>